<evidence type="ECO:0000313" key="3">
    <source>
        <dbReference type="EMBL" id="MFC7335669.1"/>
    </source>
</evidence>
<keyword evidence="3" id="KW-0540">Nuclease</keyword>
<reference evidence="4" key="1">
    <citation type="journal article" date="2019" name="Int. J. Syst. Evol. Microbiol.">
        <title>The Global Catalogue of Microorganisms (GCM) 10K type strain sequencing project: providing services to taxonomists for standard genome sequencing and annotation.</title>
        <authorList>
            <consortium name="The Broad Institute Genomics Platform"/>
            <consortium name="The Broad Institute Genome Sequencing Center for Infectious Disease"/>
            <person name="Wu L."/>
            <person name="Ma J."/>
        </authorList>
    </citation>
    <scope>NUCLEOTIDE SEQUENCE [LARGE SCALE GENOMIC DNA]</scope>
    <source>
        <strain evidence="4">CGMCC 4.1467</strain>
    </source>
</reference>
<evidence type="ECO:0000256" key="1">
    <source>
        <dbReference type="SAM" id="MobiDB-lite"/>
    </source>
</evidence>
<dbReference type="Proteomes" id="UP001596472">
    <property type="component" value="Unassembled WGS sequence"/>
</dbReference>
<keyword evidence="3" id="KW-0378">Hydrolase</keyword>
<dbReference type="EMBL" id="JBHTBS010000001">
    <property type="protein sequence ID" value="MFC7335669.1"/>
    <property type="molecule type" value="Genomic_DNA"/>
</dbReference>
<accession>A0ABW2L006</accession>
<sequence length="195" mass="22686">MTTISTRMLAKWFHGEYQMPDPIIADPHVEPGAKAKTVDLSQVDFAVLEKKFAKSKTKNIEAQQLRALIERKLDNMIRMNASRYDFLDRFQKMIEEYNNGAMSIEQLFEELVNISKDLNEEEQRHVRENVSEEQLAIFGILTRPGPDLDPKEIESIKKVCKELAGSFPDFPTNDEIEALDQPQEEKMRKLWNRKS</sequence>
<protein>
    <submittedName>
        <fullName evidence="3">Type I restriction enzyme endonuclease domain-containing protein</fullName>
    </submittedName>
</protein>
<feature type="region of interest" description="Disordered" evidence="1">
    <location>
        <begin position="171"/>
        <end position="195"/>
    </location>
</feature>
<gene>
    <name evidence="3" type="ORF">ACFQY0_00650</name>
</gene>
<dbReference type="InterPro" id="IPR021810">
    <property type="entry name" value="T1RH-like_C"/>
</dbReference>
<dbReference type="RefSeq" id="WP_379708011.1">
    <property type="nucleotide sequence ID" value="NZ_JBHTBS010000001.1"/>
</dbReference>
<keyword evidence="4" id="KW-1185">Reference proteome</keyword>
<organism evidence="3 4">
    <name type="scientific">Haloferula chungangensis</name>
    <dbReference type="NCBI Taxonomy" id="1048331"/>
    <lineage>
        <taxon>Bacteria</taxon>
        <taxon>Pseudomonadati</taxon>
        <taxon>Verrucomicrobiota</taxon>
        <taxon>Verrucomicrobiia</taxon>
        <taxon>Verrucomicrobiales</taxon>
        <taxon>Verrucomicrobiaceae</taxon>
        <taxon>Haloferula</taxon>
    </lineage>
</organism>
<feature type="domain" description="Type I restriction enzyme HindI endonuclease subunit-like C-terminal" evidence="2">
    <location>
        <begin position="34"/>
        <end position="164"/>
    </location>
</feature>
<dbReference type="GO" id="GO:0004519">
    <property type="term" value="F:endonuclease activity"/>
    <property type="evidence" value="ECO:0007669"/>
    <property type="project" value="UniProtKB-KW"/>
</dbReference>
<comment type="caution">
    <text evidence="3">The sequence shown here is derived from an EMBL/GenBank/DDBJ whole genome shotgun (WGS) entry which is preliminary data.</text>
</comment>
<proteinExistence type="predicted"/>
<evidence type="ECO:0000313" key="4">
    <source>
        <dbReference type="Proteomes" id="UP001596472"/>
    </source>
</evidence>
<keyword evidence="3" id="KW-0255">Endonuclease</keyword>
<evidence type="ECO:0000259" key="2">
    <source>
        <dbReference type="Pfam" id="PF11867"/>
    </source>
</evidence>
<name>A0ABW2L006_9BACT</name>
<dbReference type="Pfam" id="PF11867">
    <property type="entry name" value="T1RH-like_C"/>
    <property type="match status" value="1"/>
</dbReference>